<dbReference type="AlphaFoldDB" id="U9SND7"/>
<sequence>MKNYSLCEITITICMKNKFVFYVVPSVVSVVTSYIQVHWTVCSTLSPVIKINSVKANTVISFNPVLFSPVRYSKYNSSDNTGWDLRQMITDEHQTIRCKLIPDASHVKWISLFTKFREVHSYSNDIVELDNKPLFDQLEQFLVEIRKSNAREISEIFEKIRVINLFDTSQFKSLHRPSDGHIEI</sequence>
<accession>U9SND7</accession>
<protein>
    <submittedName>
        <fullName evidence="1">Uncharacterized protein</fullName>
    </submittedName>
</protein>
<gene>
    <name evidence="1" type="ORF">GLOINDRAFT_89409</name>
</gene>
<evidence type="ECO:0000313" key="1">
    <source>
        <dbReference type="EMBL" id="ERZ96596.1"/>
    </source>
</evidence>
<dbReference type="EMBL" id="KI300316">
    <property type="protein sequence ID" value="ERZ96596.1"/>
    <property type="molecule type" value="Genomic_DNA"/>
</dbReference>
<dbReference type="HOGENOM" id="CLU_1468965_0_0_1"/>
<proteinExistence type="predicted"/>
<name>U9SND7_RHIID</name>
<reference evidence="1" key="1">
    <citation type="submission" date="2013-07" db="EMBL/GenBank/DDBJ databases">
        <title>The genome of an arbuscular mycorrhizal fungus provides insights into the evolution of the oldest plant symbiosis.</title>
        <authorList>
            <consortium name="DOE Joint Genome Institute"/>
            <person name="Tisserant E."/>
            <person name="Malbreil M."/>
            <person name="Kuo A."/>
            <person name="Kohler A."/>
            <person name="Symeonidi A."/>
            <person name="Balestrini R."/>
            <person name="Charron P."/>
            <person name="Duensing N."/>
            <person name="Frei-dit-Frey N."/>
            <person name="Gianinazzi-Pearson V."/>
            <person name="Gilbert B."/>
            <person name="Handa Y."/>
            <person name="Hijri M."/>
            <person name="Kaul R."/>
            <person name="Kawaguchi M."/>
            <person name="Krajinski F."/>
            <person name="Lammers P."/>
            <person name="Lapierre D."/>
            <person name="Masclaux F.G."/>
            <person name="Murat C."/>
            <person name="Morin E."/>
            <person name="Ndikumana S."/>
            <person name="Pagni M."/>
            <person name="Petitpierre D."/>
            <person name="Requena N."/>
            <person name="Rosikiewicz P."/>
            <person name="Riley R."/>
            <person name="Saito K."/>
            <person name="San Clemente H."/>
            <person name="Shapiro H."/>
            <person name="van Tuinen D."/>
            <person name="Becard G."/>
            <person name="Bonfante P."/>
            <person name="Paszkowski U."/>
            <person name="Shachar-Hill Y."/>
            <person name="Young J.P."/>
            <person name="Sanders I.R."/>
            <person name="Henrissat B."/>
            <person name="Rensing S.A."/>
            <person name="Grigoriev I.V."/>
            <person name="Corradi N."/>
            <person name="Roux C."/>
            <person name="Martin F."/>
        </authorList>
    </citation>
    <scope>NUCLEOTIDE SEQUENCE</scope>
    <source>
        <strain evidence="1">DAOM 197198</strain>
    </source>
</reference>
<organism evidence="1">
    <name type="scientific">Rhizophagus irregularis (strain DAOM 181602 / DAOM 197198 / MUCL 43194)</name>
    <name type="common">Arbuscular mycorrhizal fungus</name>
    <name type="synonym">Glomus intraradices</name>
    <dbReference type="NCBI Taxonomy" id="747089"/>
    <lineage>
        <taxon>Eukaryota</taxon>
        <taxon>Fungi</taxon>
        <taxon>Fungi incertae sedis</taxon>
        <taxon>Mucoromycota</taxon>
        <taxon>Glomeromycotina</taxon>
        <taxon>Glomeromycetes</taxon>
        <taxon>Glomerales</taxon>
        <taxon>Glomeraceae</taxon>
        <taxon>Rhizophagus</taxon>
    </lineage>
</organism>